<dbReference type="InterPro" id="IPR003825">
    <property type="entry name" value="Colicin-V_CvpA"/>
</dbReference>
<dbReference type="AlphaFoldDB" id="A0A2H0N5H8"/>
<dbReference type="PANTHER" id="PTHR37306">
    <property type="entry name" value="COLICIN V PRODUCTION PROTEIN"/>
    <property type="match status" value="1"/>
</dbReference>
<evidence type="ECO:0000313" key="6">
    <source>
        <dbReference type="EMBL" id="PIR04151.1"/>
    </source>
</evidence>
<reference evidence="6 7" key="1">
    <citation type="submission" date="2017-09" db="EMBL/GenBank/DDBJ databases">
        <title>Depth-based differentiation of microbial function through sediment-hosted aquifers and enrichment of novel symbionts in the deep terrestrial subsurface.</title>
        <authorList>
            <person name="Probst A.J."/>
            <person name="Ladd B."/>
            <person name="Jarett J.K."/>
            <person name="Geller-Mcgrath D.E."/>
            <person name="Sieber C.M."/>
            <person name="Emerson J.B."/>
            <person name="Anantharaman K."/>
            <person name="Thomas B.C."/>
            <person name="Malmstrom R."/>
            <person name="Stieglmeier M."/>
            <person name="Klingl A."/>
            <person name="Woyke T."/>
            <person name="Ryan C.M."/>
            <person name="Banfield J.F."/>
        </authorList>
    </citation>
    <scope>NUCLEOTIDE SEQUENCE [LARGE SCALE GENOMIC DNA]</scope>
    <source>
        <strain evidence="6">CG11_big_fil_rev_8_21_14_0_20_39_34</strain>
    </source>
</reference>
<name>A0A2H0N5H8_9BACT</name>
<evidence type="ECO:0000256" key="3">
    <source>
        <dbReference type="ARBA" id="ARBA00022989"/>
    </source>
</evidence>
<sequence>MELLDIIILVVVGGFALFGFWFGFIHTLGSLLGTILGVYLSSHYYEPVASWIVHVTGWGSNWPKVTTFIVAFIVINRLVGLAFFFIDKVLHVVTRLPFIKSINRLLGLALGFFEGVISIGIILYFIERFPINEHLTDALGSSQFAPVAIEIGAVLWPLFPAALKIIESSVNYVEGVVLP</sequence>
<dbReference type="EMBL" id="PCWN01000007">
    <property type="protein sequence ID" value="PIR04151.1"/>
    <property type="molecule type" value="Genomic_DNA"/>
</dbReference>
<evidence type="ECO:0008006" key="8">
    <source>
        <dbReference type="Google" id="ProtNLM"/>
    </source>
</evidence>
<dbReference type="GO" id="GO:0016020">
    <property type="term" value="C:membrane"/>
    <property type="evidence" value="ECO:0007669"/>
    <property type="project" value="UniProtKB-SubCell"/>
</dbReference>
<organism evidence="6 7">
    <name type="scientific">Candidatus Magasanikbacteria bacterium CG11_big_fil_rev_8_21_14_0_20_39_34</name>
    <dbReference type="NCBI Taxonomy" id="1974653"/>
    <lineage>
        <taxon>Bacteria</taxon>
        <taxon>Candidatus Magasanikiibacteriota</taxon>
    </lineage>
</organism>
<dbReference type="Pfam" id="PF02674">
    <property type="entry name" value="Colicin_V"/>
    <property type="match status" value="1"/>
</dbReference>
<evidence type="ECO:0000313" key="7">
    <source>
        <dbReference type="Proteomes" id="UP000229600"/>
    </source>
</evidence>
<keyword evidence="3 5" id="KW-1133">Transmembrane helix</keyword>
<gene>
    <name evidence="6" type="ORF">COV59_03125</name>
</gene>
<dbReference type="PANTHER" id="PTHR37306:SF1">
    <property type="entry name" value="COLICIN V PRODUCTION PROTEIN"/>
    <property type="match status" value="1"/>
</dbReference>
<evidence type="ECO:0000256" key="5">
    <source>
        <dbReference type="SAM" id="Phobius"/>
    </source>
</evidence>
<evidence type="ECO:0000256" key="2">
    <source>
        <dbReference type="ARBA" id="ARBA00022692"/>
    </source>
</evidence>
<proteinExistence type="predicted"/>
<feature type="transmembrane region" description="Helical" evidence="5">
    <location>
        <begin position="6"/>
        <end position="24"/>
    </location>
</feature>
<protein>
    <recommendedName>
        <fullName evidence="8">Colicin V production protein</fullName>
    </recommendedName>
</protein>
<dbReference type="Proteomes" id="UP000229600">
    <property type="component" value="Unassembled WGS sequence"/>
</dbReference>
<keyword evidence="4 5" id="KW-0472">Membrane</keyword>
<dbReference type="GO" id="GO:0009403">
    <property type="term" value="P:toxin biosynthetic process"/>
    <property type="evidence" value="ECO:0007669"/>
    <property type="project" value="InterPro"/>
</dbReference>
<comment type="subcellular location">
    <subcellularLocation>
        <location evidence="1">Membrane</location>
        <topology evidence="1">Multi-pass membrane protein</topology>
    </subcellularLocation>
</comment>
<feature type="transmembrane region" description="Helical" evidence="5">
    <location>
        <begin position="65"/>
        <end position="85"/>
    </location>
</feature>
<comment type="caution">
    <text evidence="6">The sequence shown here is derived from an EMBL/GenBank/DDBJ whole genome shotgun (WGS) entry which is preliminary data.</text>
</comment>
<evidence type="ECO:0000256" key="4">
    <source>
        <dbReference type="ARBA" id="ARBA00023136"/>
    </source>
</evidence>
<feature type="transmembrane region" description="Helical" evidence="5">
    <location>
        <begin position="105"/>
        <end position="126"/>
    </location>
</feature>
<feature type="transmembrane region" description="Helical" evidence="5">
    <location>
        <begin position="138"/>
        <end position="159"/>
    </location>
</feature>
<keyword evidence="2 5" id="KW-0812">Transmembrane</keyword>
<evidence type="ECO:0000256" key="1">
    <source>
        <dbReference type="ARBA" id="ARBA00004141"/>
    </source>
</evidence>
<accession>A0A2H0N5H8</accession>